<proteinExistence type="predicted"/>
<protein>
    <submittedName>
        <fullName evidence="2">Uncharacterized protein</fullName>
    </submittedName>
</protein>
<gene>
    <name evidence="2" type="ORF">L3081_18630</name>
</gene>
<dbReference type="EMBL" id="JAKKSL010000004">
    <property type="protein sequence ID" value="MCI2285038.1"/>
    <property type="molecule type" value="Genomic_DNA"/>
</dbReference>
<comment type="caution">
    <text evidence="2">The sequence shown here is derived from an EMBL/GenBank/DDBJ whole genome shotgun (WGS) entry which is preliminary data.</text>
</comment>
<accession>A0ABS9X480</accession>
<evidence type="ECO:0000256" key="1">
    <source>
        <dbReference type="SAM" id="Phobius"/>
    </source>
</evidence>
<feature type="transmembrane region" description="Helical" evidence="1">
    <location>
        <begin position="12"/>
        <end position="39"/>
    </location>
</feature>
<name>A0ABS9X480_9GAMM</name>
<keyword evidence="1" id="KW-0812">Transmembrane</keyword>
<sequence>MFTNPNQFKVIVGFFSSLSVKVSAALIILILFIITWWGANTSKGNDGFNLETEHTVTYQTFSSLVQTRGELQPPEWFLLSQIFLTHALS</sequence>
<evidence type="ECO:0000313" key="2">
    <source>
        <dbReference type="EMBL" id="MCI2285038.1"/>
    </source>
</evidence>
<keyword evidence="3" id="KW-1185">Reference proteome</keyword>
<dbReference type="Proteomes" id="UP001139646">
    <property type="component" value="Unassembled WGS sequence"/>
</dbReference>
<organism evidence="2 3">
    <name type="scientific">Colwellia maritima</name>
    <dbReference type="NCBI Taxonomy" id="2912588"/>
    <lineage>
        <taxon>Bacteria</taxon>
        <taxon>Pseudomonadati</taxon>
        <taxon>Pseudomonadota</taxon>
        <taxon>Gammaproteobacteria</taxon>
        <taxon>Alteromonadales</taxon>
        <taxon>Colwelliaceae</taxon>
        <taxon>Colwellia</taxon>
    </lineage>
</organism>
<reference evidence="2" key="1">
    <citation type="submission" date="2022-01" db="EMBL/GenBank/DDBJ databases">
        <title>Colwellia maritima, isolated from seawater.</title>
        <authorList>
            <person name="Kristyanto S."/>
            <person name="Jung J."/>
            <person name="Jeon C.O."/>
        </authorList>
    </citation>
    <scope>NUCLEOTIDE SEQUENCE</scope>
    <source>
        <strain evidence="2">MSW7</strain>
    </source>
</reference>
<keyword evidence="1" id="KW-1133">Transmembrane helix</keyword>
<dbReference type="RefSeq" id="WP_242287678.1">
    <property type="nucleotide sequence ID" value="NZ_JAKKSL010000004.1"/>
</dbReference>
<evidence type="ECO:0000313" key="3">
    <source>
        <dbReference type="Proteomes" id="UP001139646"/>
    </source>
</evidence>
<keyword evidence="1" id="KW-0472">Membrane</keyword>